<evidence type="ECO:0000256" key="2">
    <source>
        <dbReference type="ARBA" id="ARBA00017228"/>
    </source>
</evidence>
<dbReference type="SFLD" id="SFLDG01065">
    <property type="entry name" value="anaerobic_coproporphyrinogen-I"/>
    <property type="match status" value="1"/>
</dbReference>
<reference evidence="5 6" key="1">
    <citation type="journal article" date="2007" name="PLoS Genet.">
        <title>Patterns and implications of gene gain and loss in the evolution of Prochlorococcus.</title>
        <authorList>
            <person name="Kettler G.C."/>
            <person name="Martiny A.C."/>
            <person name="Huang K."/>
            <person name="Zucker J."/>
            <person name="Coleman M.L."/>
            <person name="Rodrigue S."/>
            <person name="Chen F."/>
            <person name="Lapidus A."/>
            <person name="Ferriera S."/>
            <person name="Johnson J."/>
            <person name="Steglich C."/>
            <person name="Church G.M."/>
            <person name="Richardson P."/>
            <person name="Chisholm S.W."/>
        </authorList>
    </citation>
    <scope>NUCLEOTIDE SEQUENCE [LARGE SCALE GENOMIC DNA]</scope>
    <source>
        <strain evidence="5 6">MIT 9303</strain>
    </source>
</reference>
<comment type="similarity">
    <text evidence="1">Belongs to the anaerobic coproporphyrinogen-III oxidase family. HemW subfamily.</text>
</comment>
<dbReference type="InterPro" id="IPR006638">
    <property type="entry name" value="Elp3/MiaA/NifB-like_rSAM"/>
</dbReference>
<dbReference type="GO" id="GO:0005737">
    <property type="term" value="C:cytoplasm"/>
    <property type="evidence" value="ECO:0007669"/>
    <property type="project" value="UniProtKB-SubCell"/>
</dbReference>
<accession>A2CB81</accession>
<gene>
    <name evidence="5" type="primary">hemN</name>
    <name evidence="5" type="ordered locus">P9303_19991</name>
</gene>
<keyword evidence="3" id="KW-0349">Heme</keyword>
<evidence type="ECO:0000313" key="6">
    <source>
        <dbReference type="Proteomes" id="UP000002274"/>
    </source>
</evidence>
<dbReference type="GO" id="GO:0051539">
    <property type="term" value="F:4 iron, 4 sulfur cluster binding"/>
    <property type="evidence" value="ECO:0007669"/>
    <property type="project" value="UniProtKB-UniRule"/>
</dbReference>
<dbReference type="PANTHER" id="PTHR13932">
    <property type="entry name" value="COPROPORPHYRINIGEN III OXIDASE"/>
    <property type="match status" value="1"/>
</dbReference>
<dbReference type="Pfam" id="PF06969">
    <property type="entry name" value="HemN_C"/>
    <property type="match status" value="1"/>
</dbReference>
<dbReference type="InterPro" id="IPR007197">
    <property type="entry name" value="rSAM"/>
</dbReference>
<comment type="subcellular location">
    <subcellularLocation>
        <location evidence="3">Cytoplasm</location>
    </subcellularLocation>
</comment>
<dbReference type="STRING" id="59922.P9303_19991"/>
<dbReference type="SMART" id="SM00729">
    <property type="entry name" value="Elp3"/>
    <property type="match status" value="1"/>
</dbReference>
<dbReference type="Proteomes" id="UP000002274">
    <property type="component" value="Chromosome"/>
</dbReference>
<dbReference type="GO" id="GO:0004109">
    <property type="term" value="F:coproporphyrinogen oxidase activity"/>
    <property type="evidence" value="ECO:0007669"/>
    <property type="project" value="InterPro"/>
</dbReference>
<dbReference type="EMBL" id="CP000554">
    <property type="protein sequence ID" value="ABM78741.1"/>
    <property type="molecule type" value="Genomic_DNA"/>
</dbReference>
<evidence type="ECO:0000259" key="4">
    <source>
        <dbReference type="PROSITE" id="PS51918"/>
    </source>
</evidence>
<dbReference type="BioCyc" id="PMAR59922:G1G80-1740-MONOMER"/>
<evidence type="ECO:0000256" key="1">
    <source>
        <dbReference type="ARBA" id="ARBA00006100"/>
    </source>
</evidence>
<dbReference type="KEGG" id="pmf:P9303_19991"/>
<keyword evidence="3" id="KW-0963">Cytoplasm</keyword>
<keyword evidence="3" id="KW-0479">Metal-binding</keyword>
<dbReference type="Pfam" id="PF04055">
    <property type="entry name" value="Radical_SAM"/>
    <property type="match status" value="1"/>
</dbReference>
<dbReference type="AlphaFoldDB" id="A2CB81"/>
<dbReference type="SFLD" id="SFLDF00562">
    <property type="entry name" value="HemN-like__clustered_with_heat"/>
    <property type="match status" value="1"/>
</dbReference>
<dbReference type="PANTHER" id="PTHR13932:SF5">
    <property type="entry name" value="RADICAL S-ADENOSYL METHIONINE DOMAIN-CONTAINING PROTEIN 1, MITOCHONDRIAL"/>
    <property type="match status" value="1"/>
</dbReference>
<comment type="function">
    <text evidence="3">Probably acts as a heme chaperone, transferring heme to an unknown acceptor. Binds one molecule of heme per monomer, possibly covalently. Binds 1 [4Fe-4S] cluster. The cluster is coordinated with 3 cysteines and an exchangeable S-adenosyl-L-methionine.</text>
</comment>
<protein>
    <recommendedName>
        <fullName evidence="2 3">Heme chaperone HemW</fullName>
    </recommendedName>
</protein>
<dbReference type="NCBIfam" id="TIGR00539">
    <property type="entry name" value="hemN_rel"/>
    <property type="match status" value="1"/>
</dbReference>
<dbReference type="GO" id="GO:0046872">
    <property type="term" value="F:metal ion binding"/>
    <property type="evidence" value="ECO:0007669"/>
    <property type="project" value="UniProtKB-UniRule"/>
</dbReference>
<keyword evidence="3" id="KW-0004">4Fe-4S</keyword>
<keyword evidence="3" id="KW-0411">Iron-sulfur</keyword>
<proteinExistence type="inferred from homology"/>
<dbReference type="InterPro" id="IPR058240">
    <property type="entry name" value="rSAM_sf"/>
</dbReference>
<evidence type="ECO:0000256" key="3">
    <source>
        <dbReference type="RuleBase" id="RU364116"/>
    </source>
</evidence>
<sequence length="436" mass="48088">MREGLAVLPPRSAYLHIPFCHRRCFYCDFAVVPLGDHANGAKGSGSASIQSYLQLLQREIALVKPGPTLATVYIGGGTPSLLSSAQIGALLDQLRQRFGVQLGAEITLEMDPASFDQAYLAAVLAAGVNRVSLGGQSFDDAVLETLGRRHRRHHLLEACGWLHQAHQCGELKSWSLDLIQNLPGQELVAWKQQLVEAIDTGSPHLSIYDLSVEPGTVFAWRQRRGELDLPDDDLAAEQMQTTSVLLRQAGFGRYEISNYALPGHASRHNRVYWSGAGWWAFGQGATSAPWGERLARPRTRDGYCNWIEVQEVEGLDSSLVAAQARPLPLDEQLLVGLRCREGVDLEALSRAWGWTHEQCNALLPSLQVRWQAALDRGWLELHGRRWQLSDPEGMAISNQVLVEMLLWWQSLPADAVASPNLEGLLRTAGDLGSMAD</sequence>
<keyword evidence="3" id="KW-0143">Chaperone</keyword>
<name>A2CB81_PROM3</name>
<dbReference type="InterPro" id="IPR010723">
    <property type="entry name" value="HemN_C"/>
</dbReference>
<keyword evidence="3" id="KW-0949">S-adenosyl-L-methionine</keyword>
<organism evidence="5 6">
    <name type="scientific">Prochlorococcus marinus (strain MIT 9303)</name>
    <dbReference type="NCBI Taxonomy" id="59922"/>
    <lineage>
        <taxon>Bacteria</taxon>
        <taxon>Bacillati</taxon>
        <taxon>Cyanobacteriota</taxon>
        <taxon>Cyanophyceae</taxon>
        <taxon>Synechococcales</taxon>
        <taxon>Prochlorococcaceae</taxon>
        <taxon>Prochlorococcus</taxon>
    </lineage>
</organism>
<dbReference type="SUPFAM" id="SSF102114">
    <property type="entry name" value="Radical SAM enzymes"/>
    <property type="match status" value="1"/>
</dbReference>
<dbReference type="PROSITE" id="PS51918">
    <property type="entry name" value="RADICAL_SAM"/>
    <property type="match status" value="1"/>
</dbReference>
<feature type="domain" description="Radical SAM core" evidence="4">
    <location>
        <begin position="5"/>
        <end position="249"/>
    </location>
</feature>
<dbReference type="InterPro" id="IPR004559">
    <property type="entry name" value="HemW-like"/>
</dbReference>
<dbReference type="InterPro" id="IPR034505">
    <property type="entry name" value="Coproporphyrinogen-III_oxidase"/>
</dbReference>
<keyword evidence="5" id="KW-0560">Oxidoreductase</keyword>
<dbReference type="SFLD" id="SFLDS00029">
    <property type="entry name" value="Radical_SAM"/>
    <property type="match status" value="1"/>
</dbReference>
<dbReference type="GO" id="GO:0006779">
    <property type="term" value="P:porphyrin-containing compound biosynthetic process"/>
    <property type="evidence" value="ECO:0007669"/>
    <property type="project" value="InterPro"/>
</dbReference>
<dbReference type="HOGENOM" id="CLU_027579_2_0_3"/>
<evidence type="ECO:0000313" key="5">
    <source>
        <dbReference type="EMBL" id="ABM78741.1"/>
    </source>
</evidence>
<keyword evidence="3" id="KW-0408">Iron</keyword>